<dbReference type="Gene3D" id="3.50.50.60">
    <property type="entry name" value="FAD/NAD(P)-binding domain"/>
    <property type="match status" value="1"/>
</dbReference>
<dbReference type="Proteomes" id="UP000253250">
    <property type="component" value="Unassembled WGS sequence"/>
</dbReference>
<dbReference type="InterPro" id="IPR037099">
    <property type="entry name" value="Fum_R/Succ_DH_flav-like_C_sf"/>
</dbReference>
<gene>
    <name evidence="6" type="primary">aprA</name>
    <name evidence="6" type="ORF">C4900_13420</name>
</gene>
<dbReference type="NCBIfam" id="TIGR02061">
    <property type="entry name" value="aprA"/>
    <property type="match status" value="1"/>
</dbReference>
<dbReference type="InterPro" id="IPR027477">
    <property type="entry name" value="Succ_DH/fumarate_Rdtase_cat_sf"/>
</dbReference>
<dbReference type="PIRSF" id="PIRSF000171">
    <property type="entry name" value="SDHA_APRA_LASPO"/>
    <property type="match status" value="1"/>
</dbReference>
<dbReference type="PANTHER" id="PTHR11632">
    <property type="entry name" value="SUCCINATE DEHYDROGENASE 2 FLAVOPROTEIN SUBUNIT"/>
    <property type="match status" value="1"/>
</dbReference>
<proteinExistence type="predicted"/>
<evidence type="ECO:0000256" key="1">
    <source>
        <dbReference type="ARBA" id="ARBA00001974"/>
    </source>
</evidence>
<evidence type="ECO:0000259" key="5">
    <source>
        <dbReference type="Pfam" id="PF00890"/>
    </source>
</evidence>
<dbReference type="PANTHER" id="PTHR11632:SF51">
    <property type="entry name" value="SUCCINATE DEHYDROGENASE [UBIQUINONE] FLAVOPROTEIN SUBUNIT, MITOCHONDRIAL"/>
    <property type="match status" value="1"/>
</dbReference>
<dbReference type="RefSeq" id="WP_114283238.1">
    <property type="nucleotide sequence ID" value="NZ_PSYR01000002.1"/>
</dbReference>
<accession>A0A368HGY3</accession>
<reference evidence="6 7" key="1">
    <citation type="submission" date="2018-02" db="EMBL/GenBank/DDBJ databases">
        <title>Insights into the biology of acidophilic members of the Acidiferrobacteraceae family derived from comparative genomic analyses.</title>
        <authorList>
            <person name="Issotta F."/>
            <person name="Thyssen C."/>
            <person name="Mena C."/>
            <person name="Moya A."/>
            <person name="Bellenberg S."/>
            <person name="Sproer C."/>
            <person name="Covarrubias P.C."/>
            <person name="Sand W."/>
            <person name="Quatrini R."/>
            <person name="Vera M."/>
        </authorList>
    </citation>
    <scope>NUCLEOTIDE SEQUENCE [LARGE SCALE GENOMIC DNA]</scope>
    <source>
        <strain evidence="7">m-1</strain>
    </source>
</reference>
<dbReference type="Pfam" id="PF00890">
    <property type="entry name" value="FAD_binding_2"/>
    <property type="match status" value="1"/>
</dbReference>
<evidence type="ECO:0000256" key="4">
    <source>
        <dbReference type="ARBA" id="ARBA00023002"/>
    </source>
</evidence>
<name>A0A368HGY3_9GAMM</name>
<comment type="cofactor">
    <cofactor evidence="1">
        <name>FAD</name>
        <dbReference type="ChEBI" id="CHEBI:57692"/>
    </cofactor>
</comment>
<evidence type="ECO:0000256" key="3">
    <source>
        <dbReference type="ARBA" id="ARBA00022630"/>
    </source>
</evidence>
<comment type="pathway">
    <text evidence="2">Carbohydrate metabolism; tricarboxylic acid cycle.</text>
</comment>
<dbReference type="EMBL" id="PSYR01000002">
    <property type="protein sequence ID" value="RCN56760.1"/>
    <property type="molecule type" value="Genomic_DNA"/>
</dbReference>
<dbReference type="GO" id="GO:0000104">
    <property type="term" value="F:succinate dehydrogenase activity"/>
    <property type="evidence" value="ECO:0007669"/>
    <property type="project" value="TreeGrafter"/>
</dbReference>
<dbReference type="SUPFAM" id="SSF51905">
    <property type="entry name" value="FAD/NAD(P)-binding domain"/>
    <property type="match status" value="1"/>
</dbReference>
<evidence type="ECO:0000313" key="7">
    <source>
        <dbReference type="Proteomes" id="UP000253250"/>
    </source>
</evidence>
<organism evidence="6 7">
    <name type="scientific">Acidiferrobacter thiooxydans</name>
    <dbReference type="NCBI Taxonomy" id="163359"/>
    <lineage>
        <taxon>Bacteria</taxon>
        <taxon>Pseudomonadati</taxon>
        <taxon>Pseudomonadota</taxon>
        <taxon>Gammaproteobacteria</taxon>
        <taxon>Acidiferrobacterales</taxon>
        <taxon>Acidiferrobacteraceae</taxon>
        <taxon>Acidiferrobacter</taxon>
    </lineage>
</organism>
<sequence length="639" mass="71686">MSTEATFGNPQVVEETVDILLIGGGMAACGAAYEIMRWTEGTGLKVKLVDKAAMDRSGAVAQGLSAINTYMGGQDPADYARMVANDLMGITRDDLAYDVGRHVDDSVHLFEEWGLPIWKQPGDEDKPLKDGGKPVRSGKWQIMINGESYKVIVAEAAKKALGMDNIQERVFIVKLVNDKNDPKRVAGAVGFSVRDHKVYVYKFKACLLVAGGAVNIFRPRSVGEGTGRAWYPVWNAGSTYAMAAEAGAELTMMENRFVPARFKDGYGPVGAWFLLFKAKAVNAFGEVYMERNKEMLKQYPPYGLAHVPASCLRNHLMLHEMKEGRGPIYMDTPTALAKLAETMTPKEIKHLEAEAWEDFLDMCIGQAGVWAGENIEPEKKPSELMPTEPYLLGSHSGCSGIWVSGPEDLGAPDDWHWGYRSMTTVKGLFTAGDGVGASGHKFSSGSHAEGRIAAKGMVKFALDNKDWVPELDTPVNDLVEEIYRPVRTFLQHKDYTTAIDINPNYITPRMLQFRLQKIMDEYVAGVATWYQTNGKMLAVAEEKLEMLKEDALKMRAKDLHELLRAWENYHRVLAAEAHMKHIQFREESRYPGFYYRMDFNFVDEKNWKCFVNSTYDRKTKKWNVFKRPHVDLVSKPTAP</sequence>
<evidence type="ECO:0000313" key="6">
    <source>
        <dbReference type="EMBL" id="RCN56760.1"/>
    </source>
</evidence>
<dbReference type="AlphaFoldDB" id="A0A368HGY3"/>
<comment type="caution">
    <text evidence="6">The sequence shown here is derived from an EMBL/GenBank/DDBJ whole genome shotgun (WGS) entry which is preliminary data.</text>
</comment>
<dbReference type="InterPro" id="IPR011803">
    <property type="entry name" value="AprA"/>
</dbReference>
<dbReference type="GO" id="GO:0050660">
    <property type="term" value="F:flavin adenine dinucleotide binding"/>
    <property type="evidence" value="ECO:0007669"/>
    <property type="project" value="TreeGrafter"/>
</dbReference>
<dbReference type="InterPro" id="IPR036188">
    <property type="entry name" value="FAD/NAD-bd_sf"/>
</dbReference>
<feature type="domain" description="FAD-dependent oxidoreductase 2 FAD-binding" evidence="5">
    <location>
        <begin position="18"/>
        <end position="259"/>
    </location>
</feature>
<dbReference type="SUPFAM" id="SSF56425">
    <property type="entry name" value="Succinate dehydrogenase/fumarate reductase flavoprotein, catalytic domain"/>
    <property type="match status" value="1"/>
</dbReference>
<dbReference type="GO" id="GO:0009055">
    <property type="term" value="F:electron transfer activity"/>
    <property type="evidence" value="ECO:0007669"/>
    <property type="project" value="TreeGrafter"/>
</dbReference>
<dbReference type="InterPro" id="IPR030664">
    <property type="entry name" value="SdhA/FrdA/AprA"/>
</dbReference>
<protein>
    <submittedName>
        <fullName evidence="6">Adenylyl-sulfate reductase subunit alpha</fullName>
    </submittedName>
</protein>
<keyword evidence="4" id="KW-0560">Oxidoreductase</keyword>
<dbReference type="OrthoDB" id="9805351at2"/>
<dbReference type="Gene3D" id="3.90.700.10">
    <property type="entry name" value="Succinate dehydrogenase/fumarate reductase flavoprotein, catalytic domain"/>
    <property type="match status" value="1"/>
</dbReference>
<keyword evidence="7" id="KW-1185">Reference proteome</keyword>
<dbReference type="InterPro" id="IPR003953">
    <property type="entry name" value="FAD-dep_OxRdtase_2_FAD-bd"/>
</dbReference>
<dbReference type="SUPFAM" id="SSF46977">
    <property type="entry name" value="Succinate dehydrogenase/fumarate reductase flavoprotein C-terminal domain"/>
    <property type="match status" value="1"/>
</dbReference>
<dbReference type="GO" id="GO:0009061">
    <property type="term" value="P:anaerobic respiration"/>
    <property type="evidence" value="ECO:0007669"/>
    <property type="project" value="TreeGrafter"/>
</dbReference>
<keyword evidence="3" id="KW-0285">Flavoprotein</keyword>
<dbReference type="GO" id="GO:0005886">
    <property type="term" value="C:plasma membrane"/>
    <property type="evidence" value="ECO:0007669"/>
    <property type="project" value="TreeGrafter"/>
</dbReference>
<evidence type="ECO:0000256" key="2">
    <source>
        <dbReference type="ARBA" id="ARBA00005163"/>
    </source>
</evidence>